<keyword evidence="4" id="KW-0479">Metal-binding</keyword>
<feature type="active site" description="Proton donor" evidence="2">
    <location>
        <position position="55"/>
    </location>
</feature>
<evidence type="ECO:0000256" key="3">
    <source>
        <dbReference type="PIRSR" id="PIRSR000915-2"/>
    </source>
</evidence>
<reference evidence="5" key="1">
    <citation type="submission" date="2021-05" db="EMBL/GenBank/DDBJ databases">
        <title>The genome of the haptophyte Pavlova lutheri (Diacronema luteri, Pavlovales) - a model for lipid biosynthesis in eukaryotic algae.</title>
        <authorList>
            <person name="Hulatt C.J."/>
            <person name="Posewitz M.C."/>
        </authorList>
    </citation>
    <scope>NUCLEOTIDE SEQUENCE</scope>
    <source>
        <strain evidence="5">NIVA-4/92</strain>
    </source>
</reference>
<dbReference type="Gene3D" id="3.40.50.1000">
    <property type="entry name" value="HAD superfamily/HAD-like"/>
    <property type="match status" value="2"/>
</dbReference>
<dbReference type="InterPro" id="IPR006349">
    <property type="entry name" value="PGP_euk"/>
</dbReference>
<dbReference type="NCBIfam" id="TIGR01460">
    <property type="entry name" value="HAD-SF-IIA"/>
    <property type="match status" value="1"/>
</dbReference>
<evidence type="ECO:0008006" key="7">
    <source>
        <dbReference type="Google" id="ProtNLM"/>
    </source>
</evidence>
<dbReference type="PANTHER" id="PTHR19288:SF93">
    <property type="entry name" value="FI11325P-RELATED"/>
    <property type="match status" value="1"/>
</dbReference>
<keyword evidence="1" id="KW-0378">Hydrolase</keyword>
<proteinExistence type="predicted"/>
<dbReference type="PIRSF" id="PIRSF000915">
    <property type="entry name" value="PGP-type_phosphatase"/>
    <property type="match status" value="1"/>
</dbReference>
<dbReference type="InterPro" id="IPR006357">
    <property type="entry name" value="HAD-SF_hydro_IIA"/>
</dbReference>
<dbReference type="SUPFAM" id="SSF56784">
    <property type="entry name" value="HAD-like"/>
    <property type="match status" value="1"/>
</dbReference>
<dbReference type="InterPro" id="IPR036412">
    <property type="entry name" value="HAD-like_sf"/>
</dbReference>
<feature type="active site" description="Nucleophile" evidence="2">
    <location>
        <position position="53"/>
    </location>
</feature>
<name>A0A8J5XWZ9_DIALT</name>
<dbReference type="Pfam" id="PF13344">
    <property type="entry name" value="Hydrolase_6"/>
    <property type="match status" value="1"/>
</dbReference>
<evidence type="ECO:0000256" key="2">
    <source>
        <dbReference type="PIRSR" id="PIRSR000915-1"/>
    </source>
</evidence>
<organism evidence="5 6">
    <name type="scientific">Diacronema lutheri</name>
    <name type="common">Unicellular marine alga</name>
    <name type="synonym">Monochrysis lutheri</name>
    <dbReference type="NCBI Taxonomy" id="2081491"/>
    <lineage>
        <taxon>Eukaryota</taxon>
        <taxon>Haptista</taxon>
        <taxon>Haptophyta</taxon>
        <taxon>Pavlovophyceae</taxon>
        <taxon>Pavlovales</taxon>
        <taxon>Pavlovaceae</taxon>
        <taxon>Diacronema</taxon>
    </lineage>
</organism>
<dbReference type="PANTHER" id="PTHR19288">
    <property type="entry name" value="4-NITROPHENYLPHOSPHATASE-RELATED"/>
    <property type="match status" value="1"/>
</dbReference>
<feature type="binding site" evidence="4">
    <location>
        <position position="275"/>
    </location>
    <ligand>
        <name>Mg(2+)</name>
        <dbReference type="ChEBI" id="CHEBI:18420"/>
    </ligand>
</feature>
<dbReference type="EMBL" id="JAGTXO010000001">
    <property type="protein sequence ID" value="KAG8470217.1"/>
    <property type="molecule type" value="Genomic_DNA"/>
</dbReference>
<comment type="cofactor">
    <cofactor evidence="4">
        <name>Mg(2+)</name>
        <dbReference type="ChEBI" id="CHEBI:18420"/>
    </cofactor>
    <text evidence="4">Divalent metal ions. Mg(2+) is the most effective.</text>
</comment>
<evidence type="ECO:0000313" key="6">
    <source>
        <dbReference type="Proteomes" id="UP000751190"/>
    </source>
</evidence>
<dbReference type="GO" id="GO:0016791">
    <property type="term" value="F:phosphatase activity"/>
    <property type="evidence" value="ECO:0007669"/>
    <property type="project" value="InterPro"/>
</dbReference>
<gene>
    <name evidence="5" type="ORF">KFE25_008638</name>
</gene>
<accession>A0A8J5XWZ9</accession>
<keyword evidence="6" id="KW-1185">Reference proteome</keyword>
<dbReference type="AlphaFoldDB" id="A0A8J5XWZ9"/>
<evidence type="ECO:0000313" key="5">
    <source>
        <dbReference type="EMBL" id="KAG8470217.1"/>
    </source>
</evidence>
<evidence type="ECO:0000256" key="1">
    <source>
        <dbReference type="ARBA" id="ARBA00022801"/>
    </source>
</evidence>
<dbReference type="Proteomes" id="UP000751190">
    <property type="component" value="Unassembled WGS sequence"/>
</dbReference>
<dbReference type="GO" id="GO:0046872">
    <property type="term" value="F:metal ion binding"/>
    <property type="evidence" value="ECO:0007669"/>
    <property type="project" value="UniProtKB-KW"/>
</dbReference>
<feature type="binding site" evidence="3">
    <location>
        <position position="250"/>
    </location>
    <ligand>
        <name>substrate</name>
    </ligand>
</feature>
<dbReference type="OMA" id="FFITNNC"/>
<dbReference type="OrthoDB" id="413953at2759"/>
<dbReference type="GO" id="GO:0005737">
    <property type="term" value="C:cytoplasm"/>
    <property type="evidence" value="ECO:0007669"/>
    <property type="project" value="TreeGrafter"/>
</dbReference>
<sequence>MREFSFLIASAVGSAAVAAAARWFPTVRARLRALRLGAPPPSLLDRIDAIVCDCDGVLFAHGTALPGVPEAVGALRRAGKRLLFVTNSATQSRRSLCAKLSALGYGGVLEADCITSASATAGYLHAHYPHVRTAYCVGEQGLLDELALVGIRASGPADTGGMQALVDERFADAPPGEVDAVVVGLQMERLCYARLAKASAYARDRSRPFIATNLDENWPAGVGVVLPAGGACVRFVAYAAERAPDVNVGKPSRELARLLVRLYALDPRRTLMVGDRCNTDVAFGRSVGMRTLLVLSGCHTLADALNGPAECFPDFVLPSLDDLAAHHCPQAAA</sequence>
<evidence type="ECO:0000256" key="4">
    <source>
        <dbReference type="PIRSR" id="PIRSR000915-3"/>
    </source>
</evidence>
<keyword evidence="4" id="KW-0460">Magnesium</keyword>
<feature type="binding site" evidence="4">
    <location>
        <position position="53"/>
    </location>
    <ligand>
        <name>Mg(2+)</name>
        <dbReference type="ChEBI" id="CHEBI:18420"/>
    </ligand>
</feature>
<dbReference type="InterPro" id="IPR023214">
    <property type="entry name" value="HAD_sf"/>
</dbReference>
<dbReference type="Pfam" id="PF13242">
    <property type="entry name" value="Hydrolase_like"/>
    <property type="match status" value="1"/>
</dbReference>
<protein>
    <recommendedName>
        <fullName evidence="7">Phosphoglycolate phosphatase</fullName>
    </recommendedName>
</protein>
<dbReference type="NCBIfam" id="TIGR01452">
    <property type="entry name" value="PGP_euk"/>
    <property type="match status" value="1"/>
</dbReference>
<feature type="binding site" evidence="4">
    <location>
        <position position="55"/>
    </location>
    <ligand>
        <name>Mg(2+)</name>
        <dbReference type="ChEBI" id="CHEBI:18420"/>
    </ligand>
</feature>
<comment type="caution">
    <text evidence="5">The sequence shown here is derived from an EMBL/GenBank/DDBJ whole genome shotgun (WGS) entry which is preliminary data.</text>
</comment>